<dbReference type="EMBL" id="JFDP01000034">
    <property type="protein sequence ID" value="KEZ23888.1"/>
    <property type="molecule type" value="Genomic_DNA"/>
</dbReference>
<proteinExistence type="predicted"/>
<organism evidence="3 4">
    <name type="scientific">Ureaplasma diversum NCTC 246</name>
    <dbReference type="NCBI Taxonomy" id="1188241"/>
    <lineage>
        <taxon>Bacteria</taxon>
        <taxon>Bacillati</taxon>
        <taxon>Mycoplasmatota</taxon>
        <taxon>Mycoplasmoidales</taxon>
        <taxon>Mycoplasmoidaceae</taxon>
        <taxon>Ureaplasma</taxon>
    </lineage>
</organism>
<feature type="compositionally biased region" description="Basic and acidic residues" evidence="1">
    <location>
        <begin position="58"/>
        <end position="76"/>
    </location>
</feature>
<comment type="caution">
    <text evidence="3">The sequence shown here is derived from an EMBL/GenBank/DDBJ whole genome shotgun (WGS) entry which is preliminary data.</text>
</comment>
<protein>
    <submittedName>
        <fullName evidence="3">Uncharacterized protein</fullName>
    </submittedName>
</protein>
<reference evidence="3 4" key="1">
    <citation type="submission" date="2014-02" db="EMBL/GenBank/DDBJ databases">
        <title>Genome sequence of Ureaplasma diversum strain 246.</title>
        <authorList>
            <person name="Sirand-Pugnet P."/>
            <person name="Breton M."/>
            <person name="Dordet-Frisoni E."/>
            <person name="Baranowski E."/>
            <person name="Barre A."/>
            <person name="Couture C."/>
            <person name="Dupuy V."/>
            <person name="Gaurivaud P."/>
            <person name="Jacob D."/>
            <person name="Lemaitre C."/>
            <person name="Manso-Silvan L."/>
            <person name="Nikolski M."/>
            <person name="Nouvel L.-X."/>
            <person name="Poumarat F."/>
            <person name="Tardy F."/>
            <person name="Thebault P."/>
            <person name="Theil S."/>
            <person name="Citti C."/>
            <person name="Thiaucourt F."/>
            <person name="Blanchard A."/>
        </authorList>
    </citation>
    <scope>NUCLEOTIDE SEQUENCE [LARGE SCALE GENOMIC DNA]</scope>
    <source>
        <strain evidence="3 4">NCTC 246</strain>
    </source>
</reference>
<feature type="compositionally biased region" description="Polar residues" evidence="1">
    <location>
        <begin position="48"/>
        <end position="57"/>
    </location>
</feature>
<dbReference type="Proteomes" id="UP000028537">
    <property type="component" value="Unassembled WGS sequence"/>
</dbReference>
<evidence type="ECO:0000313" key="4">
    <source>
        <dbReference type="Proteomes" id="UP000028537"/>
    </source>
</evidence>
<evidence type="ECO:0000256" key="2">
    <source>
        <dbReference type="SAM" id="SignalP"/>
    </source>
</evidence>
<keyword evidence="2" id="KW-0732">Signal</keyword>
<dbReference type="RefSeq" id="WP_038102187.1">
    <property type="nucleotide sequence ID" value="NZ_JFDP01000034.1"/>
</dbReference>
<feature type="signal peptide" evidence="2">
    <location>
        <begin position="1"/>
        <end position="21"/>
    </location>
</feature>
<accession>A0A084F0Z6</accession>
<keyword evidence="4" id="KW-1185">Reference proteome</keyword>
<feature type="region of interest" description="Disordered" evidence="1">
    <location>
        <begin position="450"/>
        <end position="476"/>
    </location>
</feature>
<name>A0A084F0Z6_9BACT</name>
<feature type="chain" id="PRO_5001774811" evidence="2">
    <location>
        <begin position="22"/>
        <end position="476"/>
    </location>
</feature>
<evidence type="ECO:0000313" key="3">
    <source>
        <dbReference type="EMBL" id="KEZ23888.1"/>
    </source>
</evidence>
<feature type="compositionally biased region" description="Basic and acidic residues" evidence="1">
    <location>
        <begin position="87"/>
        <end position="105"/>
    </location>
</feature>
<gene>
    <name evidence="3" type="ORF">UDIV_2090</name>
</gene>
<dbReference type="AlphaFoldDB" id="A0A084F0Z6"/>
<feature type="compositionally biased region" description="Basic and acidic residues" evidence="1">
    <location>
        <begin position="450"/>
        <end position="461"/>
    </location>
</feature>
<feature type="region of interest" description="Disordered" evidence="1">
    <location>
        <begin position="43"/>
        <end position="105"/>
    </location>
</feature>
<sequence length="476" mass="54265">MKQKKIIIALSAALGITVTLAVGLGAGLGATKNQKDQPITVLKEEQKNVNPQLNNNDKMMDLTKKDNSKTELKKENPQIIELQPNQKNEEKPKSEPKEPENKKEELPIVATLNSAAQISEDFEDETKFKLGLEIENANDKYAVATLTSLVSSNDSINVVSAKTKVTDNKVEFIFSNLDPKQEYLLTGLKIYDKEDSEESKEVALNNSTKFKKLNIKTYEKTEALALETDKLITNVQYSIKATDPNNVLEFVKEENGDDKNKYKITVELDTTKYKLEKDNEFTLELIDTTLKRPKPIILNAKLAENLKDLVFEGNFYRVLQKNRKYLVKNLNLKNKPTNVIFKPKVEYSFFIKKEVPTYHFNQGFNIERIENGVTLNLIFRDPEALVDYHGTVMVRIAPVINGKVDEAKAIEKQVKVDEVPNRHINVTFDKLEHKEYKIVWFGTKDVNFENKETKDNKDPTKDPLIFSVKASTSSSQ</sequence>
<evidence type="ECO:0000256" key="1">
    <source>
        <dbReference type="SAM" id="MobiDB-lite"/>
    </source>
</evidence>